<gene>
    <name evidence="2" type="ORF">KC660_01175</name>
</gene>
<dbReference type="Gene3D" id="3.30.1230.10">
    <property type="entry name" value="YlxR-like"/>
    <property type="match status" value="1"/>
</dbReference>
<dbReference type="InterPro" id="IPR037465">
    <property type="entry name" value="YlxR"/>
</dbReference>
<evidence type="ECO:0000259" key="1">
    <source>
        <dbReference type="Pfam" id="PF04296"/>
    </source>
</evidence>
<organism evidence="2 3">
    <name type="scientific">Candidatus Dojkabacteria bacterium</name>
    <dbReference type="NCBI Taxonomy" id="2099670"/>
    <lineage>
        <taxon>Bacteria</taxon>
        <taxon>Candidatus Dojkabacteria</taxon>
    </lineage>
</organism>
<protein>
    <submittedName>
        <fullName evidence="2">YlxR family protein</fullName>
    </submittedName>
</protein>
<proteinExistence type="predicted"/>
<dbReference type="PANTHER" id="PTHR34215">
    <property type="entry name" value="BLL0784 PROTEIN"/>
    <property type="match status" value="1"/>
</dbReference>
<dbReference type="Proteomes" id="UP000782843">
    <property type="component" value="Unassembled WGS sequence"/>
</dbReference>
<dbReference type="EMBL" id="JAGQLG010000040">
    <property type="protein sequence ID" value="MCA9382000.1"/>
    <property type="molecule type" value="Genomic_DNA"/>
</dbReference>
<dbReference type="AlphaFoldDB" id="A0A955L317"/>
<evidence type="ECO:0000313" key="3">
    <source>
        <dbReference type="Proteomes" id="UP000782843"/>
    </source>
</evidence>
<dbReference type="SUPFAM" id="SSF64376">
    <property type="entry name" value="YlxR-like"/>
    <property type="match status" value="1"/>
</dbReference>
<dbReference type="InterPro" id="IPR035931">
    <property type="entry name" value="YlxR-like_sf"/>
</dbReference>
<dbReference type="PANTHER" id="PTHR34215:SF1">
    <property type="entry name" value="YLXR DOMAIN-CONTAINING PROTEIN"/>
    <property type="match status" value="1"/>
</dbReference>
<name>A0A955L317_9BACT</name>
<reference evidence="2" key="1">
    <citation type="submission" date="2020-04" db="EMBL/GenBank/DDBJ databases">
        <authorList>
            <person name="Zhang T."/>
        </authorList>
    </citation>
    <scope>NUCLEOTIDE SEQUENCE</scope>
    <source>
        <strain evidence="2">HKST-UBA10</strain>
    </source>
</reference>
<accession>A0A955L317</accession>
<reference evidence="2" key="2">
    <citation type="journal article" date="2021" name="Microbiome">
        <title>Successional dynamics and alternative stable states in a saline activated sludge microbial community over 9 years.</title>
        <authorList>
            <person name="Wang Y."/>
            <person name="Ye J."/>
            <person name="Ju F."/>
            <person name="Liu L."/>
            <person name="Boyd J.A."/>
            <person name="Deng Y."/>
            <person name="Parks D.H."/>
            <person name="Jiang X."/>
            <person name="Yin X."/>
            <person name="Woodcroft B.J."/>
            <person name="Tyson G.W."/>
            <person name="Hugenholtz P."/>
            <person name="Polz M.F."/>
            <person name="Zhang T."/>
        </authorList>
    </citation>
    <scope>NUCLEOTIDE SEQUENCE</scope>
    <source>
        <strain evidence="2">HKST-UBA10</strain>
    </source>
</reference>
<dbReference type="Pfam" id="PF04296">
    <property type="entry name" value="YlxR"/>
    <property type="match status" value="1"/>
</dbReference>
<comment type="caution">
    <text evidence="2">The sequence shown here is derived from an EMBL/GenBank/DDBJ whole genome shotgun (WGS) entry which is preliminary data.</text>
</comment>
<evidence type="ECO:0000313" key="2">
    <source>
        <dbReference type="EMBL" id="MCA9382000.1"/>
    </source>
</evidence>
<feature type="domain" description="YlxR" evidence="1">
    <location>
        <begin position="11"/>
        <end position="85"/>
    </location>
</feature>
<dbReference type="InterPro" id="IPR007393">
    <property type="entry name" value="YlxR_dom"/>
</dbReference>
<sequence length="119" mass="13763">MQKNVKHIPIRTCIACGEKRAKNEFIRFANVNNDIIVDPTGKARGRGANVCMEGSCFKDVIKKNKLQKALKFTGKLSDKKIEELEKEFFRVIEEKQFRPDNKPVKVRVTKDNQIKKLDE</sequence>